<keyword evidence="1" id="KW-0378">Hydrolase</keyword>
<dbReference type="InterPro" id="IPR029058">
    <property type="entry name" value="AB_hydrolase_fold"/>
</dbReference>
<evidence type="ECO:0008006" key="4">
    <source>
        <dbReference type="Google" id="ProtNLM"/>
    </source>
</evidence>
<dbReference type="Proteomes" id="UP000197138">
    <property type="component" value="Unassembled WGS sequence"/>
</dbReference>
<proteinExistence type="predicted"/>
<accession>A0A218WJK1</accession>
<dbReference type="GO" id="GO:0004301">
    <property type="term" value="F:epoxide hydrolase activity"/>
    <property type="evidence" value="ECO:0007669"/>
    <property type="project" value="TreeGrafter"/>
</dbReference>
<dbReference type="PANTHER" id="PTHR42977:SF3">
    <property type="entry name" value="AB HYDROLASE-1 DOMAIN-CONTAINING PROTEIN"/>
    <property type="match status" value="1"/>
</dbReference>
<dbReference type="AlphaFoldDB" id="A0A218WJK1"/>
<dbReference type="InterPro" id="IPR051340">
    <property type="entry name" value="Haloalkane_dehalogenase"/>
</dbReference>
<dbReference type="PANTHER" id="PTHR42977">
    <property type="entry name" value="HYDROLASE-RELATED"/>
    <property type="match status" value="1"/>
</dbReference>
<organism evidence="2 3">
    <name type="scientific">Punica granatum</name>
    <name type="common">Pomegranate</name>
    <dbReference type="NCBI Taxonomy" id="22663"/>
    <lineage>
        <taxon>Eukaryota</taxon>
        <taxon>Viridiplantae</taxon>
        <taxon>Streptophyta</taxon>
        <taxon>Embryophyta</taxon>
        <taxon>Tracheophyta</taxon>
        <taxon>Spermatophyta</taxon>
        <taxon>Magnoliopsida</taxon>
        <taxon>eudicotyledons</taxon>
        <taxon>Gunneridae</taxon>
        <taxon>Pentapetalae</taxon>
        <taxon>rosids</taxon>
        <taxon>malvids</taxon>
        <taxon>Myrtales</taxon>
        <taxon>Lythraceae</taxon>
        <taxon>Punica</taxon>
    </lineage>
</organism>
<dbReference type="EMBL" id="MTKT01004293">
    <property type="protein sequence ID" value="OWM72222.1"/>
    <property type="molecule type" value="Genomic_DNA"/>
</dbReference>
<dbReference type="SUPFAM" id="SSF53474">
    <property type="entry name" value="alpha/beta-Hydrolases"/>
    <property type="match status" value="1"/>
</dbReference>
<evidence type="ECO:0000256" key="1">
    <source>
        <dbReference type="ARBA" id="ARBA00022801"/>
    </source>
</evidence>
<protein>
    <recommendedName>
        <fullName evidence="4">AB hydrolase-1 domain-containing protein</fullName>
    </recommendedName>
</protein>
<sequence length="124" mass="13701">MGYLIVQDYLLDAPVSAGDGFSFTGGKYSDESNPADEWFKQGKMVKAFPILGSKDKAKDPIFGLTMGTGSQTTADVFRWFCVESGSADNPSVLLVHGFPSQAYSYRWRSNLDRDIKRTPIGTKF</sequence>
<evidence type="ECO:0000313" key="2">
    <source>
        <dbReference type="EMBL" id="OWM72222.1"/>
    </source>
</evidence>
<reference evidence="3" key="1">
    <citation type="journal article" date="2017" name="Plant J.">
        <title>The pomegranate (Punica granatum L.) genome and the genomics of punicalagin biosynthesis.</title>
        <authorList>
            <person name="Qin G."/>
            <person name="Xu C."/>
            <person name="Ming R."/>
            <person name="Tang H."/>
            <person name="Guyot R."/>
            <person name="Kramer E.M."/>
            <person name="Hu Y."/>
            <person name="Yi X."/>
            <person name="Qi Y."/>
            <person name="Xu X."/>
            <person name="Gao Z."/>
            <person name="Pan H."/>
            <person name="Jian J."/>
            <person name="Tian Y."/>
            <person name="Yue Z."/>
            <person name="Xu Y."/>
        </authorList>
    </citation>
    <scope>NUCLEOTIDE SEQUENCE [LARGE SCALE GENOMIC DNA]</scope>
    <source>
        <strain evidence="3">cv. Dabenzi</strain>
    </source>
</reference>
<dbReference type="Gene3D" id="3.40.50.1820">
    <property type="entry name" value="alpha/beta hydrolase"/>
    <property type="match status" value="1"/>
</dbReference>
<gene>
    <name evidence="2" type="ORF">CDL15_Pgr018107</name>
</gene>
<name>A0A218WJK1_PUNGR</name>
<comment type="caution">
    <text evidence="2">The sequence shown here is derived from an EMBL/GenBank/DDBJ whole genome shotgun (WGS) entry which is preliminary data.</text>
</comment>
<evidence type="ECO:0000313" key="3">
    <source>
        <dbReference type="Proteomes" id="UP000197138"/>
    </source>
</evidence>